<evidence type="ECO:0000256" key="6">
    <source>
        <dbReference type="SAM" id="Phobius"/>
    </source>
</evidence>
<keyword evidence="8" id="KW-1185">Reference proteome</keyword>
<evidence type="ECO:0000256" key="3">
    <source>
        <dbReference type="ARBA" id="ARBA00022692"/>
    </source>
</evidence>
<evidence type="ECO:0000313" key="7">
    <source>
        <dbReference type="EMBL" id="GLB49546.1"/>
    </source>
</evidence>
<feature type="transmembrane region" description="Helical" evidence="6">
    <location>
        <begin position="284"/>
        <end position="304"/>
    </location>
</feature>
<dbReference type="PANTHER" id="PTHR42723">
    <property type="entry name" value="CHLOROPHYLL SYNTHASE"/>
    <property type="match status" value="1"/>
</dbReference>
<dbReference type="EMBL" id="BRVO01000002">
    <property type="protein sequence ID" value="GLB49546.1"/>
    <property type="molecule type" value="Genomic_DNA"/>
</dbReference>
<dbReference type="PANTHER" id="PTHR42723:SF1">
    <property type="entry name" value="CHLOROPHYLL SYNTHASE, CHLOROPLASTIC"/>
    <property type="match status" value="1"/>
</dbReference>
<feature type="transmembrane region" description="Helical" evidence="6">
    <location>
        <begin position="140"/>
        <end position="163"/>
    </location>
</feature>
<evidence type="ECO:0000256" key="2">
    <source>
        <dbReference type="ARBA" id="ARBA00022475"/>
    </source>
</evidence>
<keyword evidence="3 6" id="KW-0812">Transmembrane</keyword>
<dbReference type="InterPro" id="IPR000537">
    <property type="entry name" value="UbiA_prenyltransferase"/>
</dbReference>
<evidence type="ECO:0000256" key="5">
    <source>
        <dbReference type="ARBA" id="ARBA00023136"/>
    </source>
</evidence>
<dbReference type="InterPro" id="IPR044878">
    <property type="entry name" value="UbiA_sf"/>
</dbReference>
<feature type="transmembrane region" description="Helical" evidence="6">
    <location>
        <begin position="9"/>
        <end position="27"/>
    </location>
</feature>
<evidence type="ECO:0000256" key="4">
    <source>
        <dbReference type="ARBA" id="ARBA00022989"/>
    </source>
</evidence>
<evidence type="ECO:0000256" key="1">
    <source>
        <dbReference type="ARBA" id="ARBA00004141"/>
    </source>
</evidence>
<feature type="transmembrane region" description="Helical" evidence="6">
    <location>
        <begin position="224"/>
        <end position="245"/>
    </location>
</feature>
<feature type="transmembrane region" description="Helical" evidence="6">
    <location>
        <begin position="251"/>
        <end position="272"/>
    </location>
</feature>
<dbReference type="Pfam" id="PF01040">
    <property type="entry name" value="UbiA"/>
    <property type="match status" value="1"/>
</dbReference>
<dbReference type="NCBIfam" id="NF009512">
    <property type="entry name" value="PRK12872.1-1"/>
    <property type="match status" value="1"/>
</dbReference>
<sequence>MKYFKLIRIVNLLILALTQYLFKYFLIDYYYNTTALTDFQFFLLVFSTVCIAAAGYVINDIQDVNTDTNNKPTKVLVGREISEKTANSIYLALNSIGIIIGFYLSYAVDKPNYAMVFVFSSGLLYMYATNLKNYVVVANISIAILTAVSILIIGLFEILPIYGVNDAYEHLNKHVFTRLLVYSGFAFYLNFLREIVKDVEDIDGDYNTGRKTIPIEIGVKRTGMLIAILTFLLIALLFGLGYTYFFSNEIVIGYLLFAVLLPLFFIAIKASMATKKTDFKILKNVLKGTMVTGICLVIIIHQFVLTK</sequence>
<keyword evidence="5 6" id="KW-0472">Membrane</keyword>
<protein>
    <submittedName>
        <fullName evidence="7">Prenyltransferase</fullName>
    </submittedName>
</protein>
<keyword evidence="2" id="KW-1003">Cell membrane</keyword>
<organism evidence="7 8">
    <name type="scientific">Neptunitalea lumnitzerae</name>
    <dbReference type="NCBI Taxonomy" id="2965509"/>
    <lineage>
        <taxon>Bacteria</taxon>
        <taxon>Pseudomonadati</taxon>
        <taxon>Bacteroidota</taxon>
        <taxon>Flavobacteriia</taxon>
        <taxon>Flavobacteriales</taxon>
        <taxon>Flavobacteriaceae</taxon>
        <taxon>Neptunitalea</taxon>
    </lineage>
</organism>
<gene>
    <name evidence="7" type="ORF">Y10_19140</name>
</gene>
<dbReference type="RefSeq" id="WP_281765176.1">
    <property type="nucleotide sequence ID" value="NZ_BRVO01000002.1"/>
</dbReference>
<evidence type="ECO:0000313" key="8">
    <source>
        <dbReference type="Proteomes" id="UP001143543"/>
    </source>
</evidence>
<keyword evidence="4 6" id="KW-1133">Transmembrane helix</keyword>
<comment type="caution">
    <text evidence="7">The sequence shown here is derived from an EMBL/GenBank/DDBJ whole genome shotgun (WGS) entry which is preliminary data.</text>
</comment>
<feature type="transmembrane region" description="Helical" evidence="6">
    <location>
        <begin position="39"/>
        <end position="58"/>
    </location>
</feature>
<proteinExistence type="predicted"/>
<dbReference type="Gene3D" id="1.10.357.140">
    <property type="entry name" value="UbiA prenyltransferase"/>
    <property type="match status" value="1"/>
</dbReference>
<feature type="transmembrane region" description="Helical" evidence="6">
    <location>
        <begin position="89"/>
        <end position="106"/>
    </location>
</feature>
<name>A0ABQ5MJF2_9FLAO</name>
<dbReference type="Proteomes" id="UP001143543">
    <property type="component" value="Unassembled WGS sequence"/>
</dbReference>
<accession>A0ABQ5MJF2</accession>
<dbReference type="InterPro" id="IPR050475">
    <property type="entry name" value="Prenyltransferase_related"/>
</dbReference>
<dbReference type="CDD" id="cd13961">
    <property type="entry name" value="PT_UbiA_DGGGPS"/>
    <property type="match status" value="1"/>
</dbReference>
<dbReference type="Gene3D" id="1.20.120.1780">
    <property type="entry name" value="UbiA prenyltransferase"/>
    <property type="match status" value="1"/>
</dbReference>
<comment type="subcellular location">
    <subcellularLocation>
        <location evidence="1">Membrane</location>
        <topology evidence="1">Multi-pass membrane protein</topology>
    </subcellularLocation>
</comment>
<feature type="transmembrane region" description="Helical" evidence="6">
    <location>
        <begin position="175"/>
        <end position="192"/>
    </location>
</feature>
<reference evidence="7" key="1">
    <citation type="submission" date="2022-07" db="EMBL/GenBank/DDBJ databases">
        <title>Taxonomy of Novel Oxalotrophic and Methylotrophic Bacteria.</title>
        <authorList>
            <person name="Sahin N."/>
            <person name="Tani A."/>
        </authorList>
    </citation>
    <scope>NUCLEOTIDE SEQUENCE</scope>
    <source>
        <strain evidence="7">Y10</strain>
    </source>
</reference>
<feature type="transmembrane region" description="Helical" evidence="6">
    <location>
        <begin position="112"/>
        <end position="128"/>
    </location>
</feature>